<feature type="compositionally biased region" description="Polar residues" evidence="8">
    <location>
        <begin position="808"/>
        <end position="820"/>
    </location>
</feature>
<dbReference type="Gene3D" id="3.30.70.1320">
    <property type="entry name" value="Multidrug efflux transporter AcrB pore domain like"/>
    <property type="match status" value="1"/>
</dbReference>
<feature type="transmembrane region" description="Helical" evidence="9">
    <location>
        <begin position="1043"/>
        <end position="1065"/>
    </location>
</feature>
<evidence type="ECO:0000256" key="1">
    <source>
        <dbReference type="ARBA" id="ARBA00004429"/>
    </source>
</evidence>
<dbReference type="GO" id="GO:0042910">
    <property type="term" value="F:xenobiotic transmembrane transporter activity"/>
    <property type="evidence" value="ECO:0007669"/>
    <property type="project" value="TreeGrafter"/>
</dbReference>
<evidence type="ECO:0000313" key="11">
    <source>
        <dbReference type="Proteomes" id="UP000198638"/>
    </source>
</evidence>
<dbReference type="FunFam" id="1.20.1640.10:FF:000001">
    <property type="entry name" value="Efflux pump membrane transporter"/>
    <property type="match status" value="1"/>
</dbReference>
<dbReference type="Gene3D" id="3.30.70.1430">
    <property type="entry name" value="Multidrug efflux transporter AcrB pore domain"/>
    <property type="match status" value="2"/>
</dbReference>
<evidence type="ECO:0000256" key="9">
    <source>
        <dbReference type="SAM" id="Phobius"/>
    </source>
</evidence>
<evidence type="ECO:0000256" key="2">
    <source>
        <dbReference type="ARBA" id="ARBA00022448"/>
    </source>
</evidence>
<keyword evidence="7 9" id="KW-0472">Membrane</keyword>
<evidence type="ECO:0000313" key="10">
    <source>
        <dbReference type="EMBL" id="SEA90500.1"/>
    </source>
</evidence>
<evidence type="ECO:0000256" key="7">
    <source>
        <dbReference type="ARBA" id="ARBA00023136"/>
    </source>
</evidence>
<feature type="transmembrane region" description="Helical" evidence="9">
    <location>
        <begin position="334"/>
        <end position="353"/>
    </location>
</feature>
<feature type="transmembrane region" description="Helical" evidence="9">
    <location>
        <begin position="528"/>
        <end position="546"/>
    </location>
</feature>
<dbReference type="PRINTS" id="PR00702">
    <property type="entry name" value="ACRIFLAVINRP"/>
</dbReference>
<dbReference type="Gene3D" id="3.30.70.1440">
    <property type="entry name" value="Multidrug efflux transporter AcrB pore domain"/>
    <property type="match status" value="2"/>
</dbReference>
<name>A0A1H4F0N1_9BURK</name>
<keyword evidence="4" id="KW-0997">Cell inner membrane</keyword>
<feature type="compositionally biased region" description="Low complexity" evidence="8">
    <location>
        <begin position="854"/>
        <end position="863"/>
    </location>
</feature>
<feature type="transmembrane region" description="Helical" evidence="9">
    <location>
        <begin position="993"/>
        <end position="1018"/>
    </location>
</feature>
<dbReference type="InterPro" id="IPR001036">
    <property type="entry name" value="Acrflvin-R"/>
</dbReference>
<gene>
    <name evidence="10" type="ORF">SAMN05192564_10417</name>
</gene>
<dbReference type="SUPFAM" id="SSF82866">
    <property type="entry name" value="Multidrug efflux transporter AcrB transmembrane domain"/>
    <property type="match status" value="2"/>
</dbReference>
<evidence type="ECO:0000256" key="5">
    <source>
        <dbReference type="ARBA" id="ARBA00022692"/>
    </source>
</evidence>
<keyword evidence="11" id="KW-1185">Reference proteome</keyword>
<dbReference type="PANTHER" id="PTHR32063:SF21">
    <property type="entry name" value="MULTIDRUG RESISTANCE PROTEIN MDTB"/>
    <property type="match status" value="1"/>
</dbReference>
<keyword evidence="2" id="KW-0813">Transport</keyword>
<dbReference type="EMBL" id="FNRQ01000004">
    <property type="protein sequence ID" value="SEA90500.1"/>
    <property type="molecule type" value="Genomic_DNA"/>
</dbReference>
<dbReference type="FunFam" id="3.30.70.1430:FF:000001">
    <property type="entry name" value="Efflux pump membrane transporter"/>
    <property type="match status" value="1"/>
</dbReference>
<reference evidence="11" key="1">
    <citation type="submission" date="2016-10" db="EMBL/GenBank/DDBJ databases">
        <authorList>
            <person name="Varghese N."/>
            <person name="Submissions S."/>
        </authorList>
    </citation>
    <scope>NUCLEOTIDE SEQUENCE [LARGE SCALE GENOMIC DNA]</scope>
    <source>
        <strain evidence="11">LMG 24000</strain>
    </source>
</reference>
<dbReference type="STRING" id="83784.SAMN05192564_10417"/>
<dbReference type="Proteomes" id="UP000198638">
    <property type="component" value="Unassembled WGS sequence"/>
</dbReference>
<evidence type="ECO:0000256" key="3">
    <source>
        <dbReference type="ARBA" id="ARBA00022475"/>
    </source>
</evidence>
<dbReference type="AlphaFoldDB" id="A0A1H4F0N1"/>
<feature type="transmembrane region" description="Helical" evidence="9">
    <location>
        <begin position="463"/>
        <end position="482"/>
    </location>
</feature>
<dbReference type="InterPro" id="IPR027463">
    <property type="entry name" value="AcrB_DN_DC_subdom"/>
</dbReference>
<keyword evidence="5 9" id="KW-0812">Transmembrane</keyword>
<dbReference type="SUPFAM" id="SSF82714">
    <property type="entry name" value="Multidrug efflux transporter AcrB TolC docking domain, DN and DC subdomains"/>
    <property type="match status" value="2"/>
</dbReference>
<feature type="transmembrane region" description="Helical" evidence="9">
    <location>
        <begin position="431"/>
        <end position="451"/>
    </location>
</feature>
<dbReference type="SUPFAM" id="SSF82693">
    <property type="entry name" value="Multidrug efflux transporter AcrB pore domain, PN1, PN2, PC1 and PC2 subdomains"/>
    <property type="match status" value="3"/>
</dbReference>
<dbReference type="PANTHER" id="PTHR32063">
    <property type="match status" value="1"/>
</dbReference>
<feature type="transmembrane region" description="Helical" evidence="9">
    <location>
        <begin position="942"/>
        <end position="960"/>
    </location>
</feature>
<feature type="transmembrane region" description="Helical" evidence="9">
    <location>
        <begin position="360"/>
        <end position="381"/>
    </location>
</feature>
<keyword evidence="6 9" id="KW-1133">Transmembrane helix</keyword>
<dbReference type="Pfam" id="PF00873">
    <property type="entry name" value="ACR_tran"/>
    <property type="match status" value="2"/>
</dbReference>
<dbReference type="GO" id="GO:0005886">
    <property type="term" value="C:plasma membrane"/>
    <property type="evidence" value="ECO:0007669"/>
    <property type="project" value="UniProtKB-SubCell"/>
</dbReference>
<accession>A0A1H4F0N1</accession>
<feature type="compositionally biased region" description="Low complexity" evidence="8">
    <location>
        <begin position="821"/>
        <end position="839"/>
    </location>
</feature>
<protein>
    <submittedName>
        <fullName evidence="10">Multidrug efflux pump</fullName>
    </submittedName>
</protein>
<evidence type="ECO:0000256" key="6">
    <source>
        <dbReference type="ARBA" id="ARBA00022989"/>
    </source>
</evidence>
<feature type="transmembrane region" description="Helical" evidence="9">
    <location>
        <begin position="1071"/>
        <end position="1097"/>
    </location>
</feature>
<dbReference type="Gene3D" id="3.30.2090.10">
    <property type="entry name" value="Multidrug efflux transporter AcrB TolC docking domain, DN and DC subdomains"/>
    <property type="match status" value="3"/>
</dbReference>
<keyword evidence="3" id="KW-1003">Cell membrane</keyword>
<dbReference type="RefSeq" id="WP_090533941.1">
    <property type="nucleotide sequence ID" value="NZ_FNRQ01000004.1"/>
</dbReference>
<dbReference type="Gene3D" id="1.20.1640.10">
    <property type="entry name" value="Multidrug efflux transporter AcrB transmembrane domain"/>
    <property type="match status" value="3"/>
</dbReference>
<proteinExistence type="predicted"/>
<comment type="subcellular location">
    <subcellularLocation>
        <location evidence="1">Cell inner membrane</location>
        <topology evidence="1">Multi-pass membrane protein</topology>
    </subcellularLocation>
</comment>
<dbReference type="OrthoDB" id="8764373at2"/>
<evidence type="ECO:0000256" key="8">
    <source>
        <dbReference type="SAM" id="MobiDB-lite"/>
    </source>
</evidence>
<feature type="compositionally biased region" description="Low complexity" evidence="8">
    <location>
        <begin position="787"/>
        <end position="807"/>
    </location>
</feature>
<organism evidence="10 11">
    <name type="scientific">Paraburkholderia sartisoli</name>
    <dbReference type="NCBI Taxonomy" id="83784"/>
    <lineage>
        <taxon>Bacteria</taxon>
        <taxon>Pseudomonadati</taxon>
        <taxon>Pseudomonadota</taxon>
        <taxon>Betaproteobacteria</taxon>
        <taxon>Burkholderiales</taxon>
        <taxon>Burkholderiaceae</taxon>
        <taxon>Paraburkholderia</taxon>
    </lineage>
</organism>
<sequence>MNPSRLFIVRPVATALLMIAILVIGLAALPGLPVSALPEADYPTIQVKTFYPGASPDVMSSAVTAPLERQFGQVAGLTQMTSTSSDGSSVIVLQFALSLNIDVAEQEVQAAINAATSYLPTDLPAPPVYSKSNPADAPVITLALTSRALPLSTIEDLVDTRLAPKISQLSGVGLVTISGGHKPAVRIQANPVALASYGLNLEDLRSALTNASVNMAKGTFDGPAQAFQINANDQLLSAKGFRDVIVAYKNGAPVMLTDVAKITDGIENTKLAAWKNETPAILVNIQRQPGANTIAVVNEIQQLLPKLKATLPAAVEVTVLTDRTTTIRASVKNVQFELMLTIALVVMVMFLFLRSVSATIIPTVAVPLSLIGTLAVMHALGYSINNLTMMAFTIATGFVVDDAIVMIENISRFLEEGMKPMEAALEGARQIGFTIVSLTISLIAVLIPLLFMGDVVGRLFREFAVTLSVTVLISGVVSLTLTPMMSSRLLRHTPDAEQNRFYRWTQQRFDRVIAAYGRSLRWVLDHSTATLLVVLATLVLTVFQYIEIPKGFFPPQDTGIIQAISQAPESTSFAAMSRKQQQLASEILKDPAVASLSSFIGQDGINTTLNSGRIQINLKPIAVRGLTASEVIDRLRDRVRDVPGVQLYLQPVQDLTVDDRVSRTQYQYTLEDPDTQELNQWTDRLVAKLRTLPELVDVTTDQQNNGISTNLTIDRPTASRLNITPDQIDSTLYDAFGQRQVSTLYTQSNQYHVILEALPEFQRNPAQLNRIYIQGSTNATTTPAAQSTSGRTSLSSSGTVSSLVASSNQSLTATTPTTVLASRTSSGSGSSSSGAEAGSNGTGSAGGSGGAGSNTGNTTSQSTPVPLSAISRFTTRAAPLTITHQGQFPVVTISFNVAPGASLGQAVAAIQRAQGDLKMPASVQPDFQGTAAAYEDIGSNEALLIFAALVAVYIVLGILYESFIHPVTILSTLPSAGVGALLALRLFHEDLGVIAVIGIILLIGIVKKNGIMLVDFALEGQRSRGLSPVEAVFEAAQLRLRPILMTTLCALFAGLPLAFGSGIGAELRRPLGISMVGGLLLSQVLTLYTTPVVYVFFDGLAKRFRPRGARPRGPRTAEET</sequence>
<evidence type="ECO:0000256" key="4">
    <source>
        <dbReference type="ARBA" id="ARBA00022519"/>
    </source>
</evidence>
<feature type="compositionally biased region" description="Gly residues" evidence="8">
    <location>
        <begin position="840"/>
        <end position="853"/>
    </location>
</feature>
<feature type="region of interest" description="Disordered" evidence="8">
    <location>
        <begin position="778"/>
        <end position="865"/>
    </location>
</feature>